<gene>
    <name evidence="1" type="ORF">FLAG1_11533</name>
</gene>
<evidence type="ECO:0000313" key="2">
    <source>
        <dbReference type="Proteomes" id="UP000037904"/>
    </source>
</evidence>
<keyword evidence="2" id="KW-1185">Reference proteome</keyword>
<dbReference type="OrthoDB" id="6499973at2759"/>
<dbReference type="EMBL" id="JXCE01000918">
    <property type="protein sequence ID" value="KPA35748.1"/>
    <property type="molecule type" value="Genomic_DNA"/>
</dbReference>
<protein>
    <submittedName>
        <fullName evidence="1">Uncharacterized protein</fullName>
    </submittedName>
</protein>
<accession>A0A0M9ELX5</accession>
<dbReference type="Proteomes" id="UP000037904">
    <property type="component" value="Unassembled WGS sequence"/>
</dbReference>
<organism evidence="1 2">
    <name type="scientific">Fusarium langsethiae</name>
    <dbReference type="NCBI Taxonomy" id="179993"/>
    <lineage>
        <taxon>Eukaryota</taxon>
        <taxon>Fungi</taxon>
        <taxon>Dikarya</taxon>
        <taxon>Ascomycota</taxon>
        <taxon>Pezizomycotina</taxon>
        <taxon>Sordariomycetes</taxon>
        <taxon>Hypocreomycetidae</taxon>
        <taxon>Hypocreales</taxon>
        <taxon>Nectriaceae</taxon>
        <taxon>Fusarium</taxon>
    </lineage>
</organism>
<name>A0A0M9ELX5_FUSLA</name>
<proteinExistence type="predicted"/>
<comment type="caution">
    <text evidence="1">The sequence shown here is derived from an EMBL/GenBank/DDBJ whole genome shotgun (WGS) entry which is preliminary data.</text>
</comment>
<dbReference type="AlphaFoldDB" id="A0A0M9ELX5"/>
<reference evidence="1 2" key="1">
    <citation type="submission" date="2015-04" db="EMBL/GenBank/DDBJ databases">
        <title>The draft genome sequence of Fusarium langsethiae, a T-2/HT-2 mycotoxin producer.</title>
        <authorList>
            <person name="Lysoe E."/>
            <person name="Divon H.H."/>
            <person name="Terzi V."/>
            <person name="Orru L."/>
            <person name="Lamontanara A."/>
            <person name="Kolseth A.-K."/>
            <person name="Frandsen R.J."/>
            <person name="Nielsen K."/>
            <person name="Thrane U."/>
        </authorList>
    </citation>
    <scope>NUCLEOTIDE SEQUENCE [LARGE SCALE GENOMIC DNA]</scope>
    <source>
        <strain evidence="1 2">Fl201059</strain>
    </source>
</reference>
<sequence length="234" mass="27189">MSDIIEKTIQFTYRPKRGTKLEPGGRKNPANGHLYRHWGYPIYRTYYGPGSDESWNELLYSLKQQTRLGLGAFEEEDQDDVQKLKDLFHINSYEDPTALEGLDVRGLRDFCNNHQFDKSTAMADCLFHFVLMADKSVLEDIGKGTFVVKAVSLSWDGHPGWGWVRLPTGYLIELWQQLLRYRTDTENALHFLGPEEDLDDYIWAGDLANEETGWCSEICDLRCHYGRENMYVIF</sequence>
<evidence type="ECO:0000313" key="1">
    <source>
        <dbReference type="EMBL" id="KPA35748.1"/>
    </source>
</evidence>